<dbReference type="Gene3D" id="3.40.50.10420">
    <property type="entry name" value="NagB/RpiA/CoA transferase-like"/>
    <property type="match status" value="1"/>
</dbReference>
<protein>
    <submittedName>
        <fullName evidence="2">5-formyltetrahydrofolate cyclo-ligase</fullName>
    </submittedName>
</protein>
<dbReference type="PANTHER" id="PTHR13017">
    <property type="entry name" value="5-FORMYLTETRAHYDROFOLATE CYCLO-LIGASE-RELATED"/>
    <property type="match status" value="1"/>
</dbReference>
<accession>A0A497F4C6</accession>
<organism evidence="2 3">
    <name type="scientific">Thermoproteota archaeon</name>
    <dbReference type="NCBI Taxonomy" id="2056631"/>
    <lineage>
        <taxon>Archaea</taxon>
        <taxon>Thermoproteota</taxon>
    </lineage>
</organism>
<dbReference type="GO" id="GO:0003723">
    <property type="term" value="F:RNA binding"/>
    <property type="evidence" value="ECO:0007669"/>
    <property type="project" value="UniProtKB-KW"/>
</dbReference>
<dbReference type="InterPro" id="IPR024185">
    <property type="entry name" value="FTHF_cligase-like_sf"/>
</dbReference>
<name>A0A497F4C6_9CREN</name>
<evidence type="ECO:0000313" key="2">
    <source>
        <dbReference type="EMBL" id="RLE54082.1"/>
    </source>
</evidence>
<dbReference type="SUPFAM" id="SSF100950">
    <property type="entry name" value="NagB/RpiA/CoA transferase-like"/>
    <property type="match status" value="1"/>
</dbReference>
<evidence type="ECO:0000313" key="3">
    <source>
        <dbReference type="Proteomes" id="UP000269499"/>
    </source>
</evidence>
<dbReference type="PANTHER" id="PTHR13017:SF0">
    <property type="entry name" value="METHENYLTETRAHYDROFOLATE SYNTHASE DOMAIN-CONTAINING PROTEIN"/>
    <property type="match status" value="1"/>
</dbReference>
<dbReference type="InterPro" id="IPR037171">
    <property type="entry name" value="NagB/RpiA_transferase-like"/>
</dbReference>
<reference evidence="2 3" key="1">
    <citation type="submission" date="2018-06" db="EMBL/GenBank/DDBJ databases">
        <title>Extensive metabolic versatility and redundancy in microbially diverse, dynamic hydrothermal sediments.</title>
        <authorList>
            <person name="Dombrowski N."/>
            <person name="Teske A."/>
            <person name="Baker B.J."/>
        </authorList>
    </citation>
    <scope>NUCLEOTIDE SEQUENCE [LARGE SCALE GENOMIC DNA]</scope>
    <source>
        <strain evidence="2">B20_G2</strain>
    </source>
</reference>
<dbReference type="EMBL" id="QMRA01000035">
    <property type="protein sequence ID" value="RLE54082.1"/>
    <property type="molecule type" value="Genomic_DNA"/>
</dbReference>
<dbReference type="FunFam" id="3.40.50.10420:FF:000001">
    <property type="entry name" value="Methenyltetrahydrofolate synthase domain-containing protein"/>
    <property type="match status" value="1"/>
</dbReference>
<keyword evidence="1" id="KW-0694">RNA-binding</keyword>
<proteinExistence type="predicted"/>
<comment type="caution">
    <text evidence="2">The sequence shown here is derived from an EMBL/GenBank/DDBJ whole genome shotgun (WGS) entry which is preliminary data.</text>
</comment>
<dbReference type="GO" id="GO:0005737">
    <property type="term" value="C:cytoplasm"/>
    <property type="evidence" value="ECO:0007669"/>
    <property type="project" value="TreeGrafter"/>
</dbReference>
<evidence type="ECO:0000256" key="1">
    <source>
        <dbReference type="ARBA" id="ARBA00022884"/>
    </source>
</evidence>
<dbReference type="Pfam" id="PF01812">
    <property type="entry name" value="5-FTHF_cyc-lig"/>
    <property type="match status" value="1"/>
</dbReference>
<sequence length="249" mass="28284">MNNIKEAKDVIRRKIWETMERKGIAAFPRPVYGRIPNFIGADVAARNLFKLKFIIEAKTFKVNPDSPQRPVRELILKMGKKLLMPTPKLKGGFLLLDPSKIPKSEIRKASTIRGAFIYGEPVKLSQIPKIDVVIVGSVAVSREGYRIGKGGGYSELEYAILREVRAINDDTPVLTTIHEVQLIDEVPHEDHDVPVDYIVTPRRVIEITPRKPKPGGIIWSKITSEMMSNMPILIELKNYCKNQVKNRRH</sequence>
<dbReference type="Proteomes" id="UP000269499">
    <property type="component" value="Unassembled WGS sequence"/>
</dbReference>
<gene>
    <name evidence="2" type="ORF">DRJ26_02310</name>
</gene>
<dbReference type="GO" id="GO:0016874">
    <property type="term" value="F:ligase activity"/>
    <property type="evidence" value="ECO:0007669"/>
    <property type="project" value="UniProtKB-KW"/>
</dbReference>
<dbReference type="AlphaFoldDB" id="A0A497F4C6"/>
<dbReference type="InterPro" id="IPR002698">
    <property type="entry name" value="FTHF_cligase"/>
</dbReference>